<gene>
    <name evidence="2" type="ORF">EV643_106157</name>
</gene>
<dbReference type="RefSeq" id="WP_133800574.1">
    <property type="nucleotide sequence ID" value="NZ_SNWQ01000006.1"/>
</dbReference>
<feature type="domain" description="Bacterial bifunctional deaminase-reductase C-terminal" evidence="1">
    <location>
        <begin position="3"/>
        <end position="168"/>
    </location>
</feature>
<dbReference type="AlphaFoldDB" id="A0A4R6KFE1"/>
<dbReference type="InterPro" id="IPR024072">
    <property type="entry name" value="DHFR-like_dom_sf"/>
</dbReference>
<dbReference type="EMBL" id="SNWQ01000006">
    <property type="protein sequence ID" value="TDO49188.1"/>
    <property type="molecule type" value="Genomic_DNA"/>
</dbReference>
<keyword evidence="3" id="KW-1185">Reference proteome</keyword>
<evidence type="ECO:0000313" key="3">
    <source>
        <dbReference type="Proteomes" id="UP000295388"/>
    </source>
</evidence>
<evidence type="ECO:0000313" key="2">
    <source>
        <dbReference type="EMBL" id="TDO49188.1"/>
    </source>
</evidence>
<dbReference type="InterPro" id="IPR002734">
    <property type="entry name" value="RibDG_C"/>
</dbReference>
<dbReference type="Proteomes" id="UP000295388">
    <property type="component" value="Unassembled WGS sequence"/>
</dbReference>
<dbReference type="GO" id="GO:0009231">
    <property type="term" value="P:riboflavin biosynthetic process"/>
    <property type="evidence" value="ECO:0007669"/>
    <property type="project" value="InterPro"/>
</dbReference>
<evidence type="ECO:0000259" key="1">
    <source>
        <dbReference type="Pfam" id="PF01872"/>
    </source>
</evidence>
<dbReference type="GO" id="GO:0008703">
    <property type="term" value="F:5-amino-6-(5-phosphoribosylamino)uracil reductase activity"/>
    <property type="evidence" value="ECO:0007669"/>
    <property type="project" value="InterPro"/>
</dbReference>
<organism evidence="2 3">
    <name type="scientific">Kribbella caucasensis</name>
    <dbReference type="NCBI Taxonomy" id="2512215"/>
    <lineage>
        <taxon>Bacteria</taxon>
        <taxon>Bacillati</taxon>
        <taxon>Actinomycetota</taxon>
        <taxon>Actinomycetes</taxon>
        <taxon>Propionibacteriales</taxon>
        <taxon>Kribbellaceae</taxon>
        <taxon>Kribbella</taxon>
    </lineage>
</organism>
<proteinExistence type="predicted"/>
<dbReference type="Pfam" id="PF01872">
    <property type="entry name" value="RibD_C"/>
    <property type="match status" value="1"/>
</dbReference>
<name>A0A4R6KFE1_9ACTN</name>
<accession>A0A4R6KFE1</accession>
<protein>
    <submittedName>
        <fullName evidence="2">Dihydrofolate reductase</fullName>
    </submittedName>
</protein>
<dbReference type="SUPFAM" id="SSF53597">
    <property type="entry name" value="Dihydrofolate reductase-like"/>
    <property type="match status" value="1"/>
</dbReference>
<reference evidence="2 3" key="1">
    <citation type="submission" date="2019-03" db="EMBL/GenBank/DDBJ databases">
        <title>Genomic Encyclopedia of Type Strains, Phase III (KMG-III): the genomes of soil and plant-associated and newly described type strains.</title>
        <authorList>
            <person name="Whitman W."/>
        </authorList>
    </citation>
    <scope>NUCLEOTIDE SEQUENCE [LARGE SCALE GENOMIC DNA]</scope>
    <source>
        <strain evidence="2 3">VKM Ac-2527</strain>
    </source>
</reference>
<sequence length="196" mass="20933">MATVIAAAVMSLDGFIADLDDGVGPMFDWYNNGPVTVYGSDPDRPFNVSQVSADYINETWPKVAACVIGRTLFDITNGWNGVPAAGEHVFVVTHSVPTDWPFPDAPFTFVNGIEEAIGQAKEYAGDRVVAVTAGNLTGQALAAGLVDEISCDLVPVVLGTGKRFFGEYTGATILLDNPRVIEGDRVTHLHYRLSKG</sequence>
<comment type="caution">
    <text evidence="2">The sequence shown here is derived from an EMBL/GenBank/DDBJ whole genome shotgun (WGS) entry which is preliminary data.</text>
</comment>
<dbReference type="Gene3D" id="3.40.430.10">
    <property type="entry name" value="Dihydrofolate Reductase, subunit A"/>
    <property type="match status" value="1"/>
</dbReference>
<dbReference type="OrthoDB" id="3820697at2"/>